<keyword evidence="2" id="KW-1133">Transmembrane helix</keyword>
<feature type="transmembrane region" description="Helical" evidence="2">
    <location>
        <begin position="113"/>
        <end position="131"/>
    </location>
</feature>
<dbReference type="GO" id="GO:0070917">
    <property type="term" value="F:inositol phosphoceramide synthase regulator activity"/>
    <property type="evidence" value="ECO:0007669"/>
    <property type="project" value="InterPro"/>
</dbReference>
<reference evidence="3 4" key="1">
    <citation type="journal article" date="2018" name="IMA Fungus">
        <title>IMA Genome-F 9: Draft genome sequence of Annulohypoxylon stygium, Aspergillus mulundensis, Berkeleyomyces basicola (syn. Thielaviopsis basicola), Ceratocystis smalleyi, two Cercospora beticola strains, Coleophoma cylindrospora, Fusarium fracticaudum, Phialophora cf. hyalina, and Morchella septimelata.</title>
        <authorList>
            <person name="Wingfield B.D."/>
            <person name="Bills G.F."/>
            <person name="Dong Y."/>
            <person name="Huang W."/>
            <person name="Nel W.J."/>
            <person name="Swalarsk-Parry B.S."/>
            <person name="Vaghefi N."/>
            <person name="Wilken P.M."/>
            <person name="An Z."/>
            <person name="de Beer Z.W."/>
            <person name="De Vos L."/>
            <person name="Chen L."/>
            <person name="Duong T.A."/>
            <person name="Gao Y."/>
            <person name="Hammerbacher A."/>
            <person name="Kikkert J.R."/>
            <person name="Li Y."/>
            <person name="Li H."/>
            <person name="Li K."/>
            <person name="Li Q."/>
            <person name="Liu X."/>
            <person name="Ma X."/>
            <person name="Naidoo K."/>
            <person name="Pethybridge S.J."/>
            <person name="Sun J."/>
            <person name="Steenkamp E.T."/>
            <person name="van der Nest M.A."/>
            <person name="van Wyk S."/>
            <person name="Wingfield M.J."/>
            <person name="Xiong C."/>
            <person name="Yue Q."/>
            <person name="Zhang X."/>
        </authorList>
    </citation>
    <scope>NUCLEOTIDE SEQUENCE [LARGE SCALE GENOMIC DNA]</scope>
    <source>
        <strain evidence="3 4">BP5796</strain>
    </source>
</reference>
<dbReference type="AlphaFoldDB" id="A0A3D8S337"/>
<keyword evidence="2" id="KW-0812">Transmembrane</keyword>
<dbReference type="EMBL" id="PDLN01000007">
    <property type="protein sequence ID" value="RDW80699.1"/>
    <property type="molecule type" value="Genomic_DNA"/>
</dbReference>
<sequence>MMGAKGGKRRPPQNSTTDSGPSASSSYLQHSRSTPHLVFTFETREVFTWTTTMAPLISRWLRLPRPRTFLYLMSLRTGTEMISFSMIFNKLTGFYGLLAIFTGVSLSPLQLSMYIYSVAALFLLAVLVPHIRKQSPFQCLALAWFYLFDTAINTAYTTAFAMTWFLAISANQANSPSGVPNSPGSGTIEETAGFTSPKHNVSKVDVIAAPAGGVIAGQDAIAVATASTAASGAVASLGHGFALEESLPSILLIGLMTLIRVYFVLVVMAYARQVLRQHMYQNHPTSPAKLHLHTDGAVDAPAENPFASDTEQGQGWQGKVGRALVKIGEGYWLGGHADDSWVRNIDGRFRTTKISMAPPGTLERERRARSGTGPPLPPKNLSKV</sequence>
<feature type="transmembrane region" description="Helical" evidence="2">
    <location>
        <begin position="143"/>
        <end position="167"/>
    </location>
</feature>
<dbReference type="GO" id="GO:0000139">
    <property type="term" value="C:Golgi membrane"/>
    <property type="evidence" value="ECO:0007669"/>
    <property type="project" value="TreeGrafter"/>
</dbReference>
<feature type="region of interest" description="Disordered" evidence="1">
    <location>
        <begin position="1"/>
        <end position="29"/>
    </location>
</feature>
<evidence type="ECO:0000313" key="4">
    <source>
        <dbReference type="Proteomes" id="UP000256328"/>
    </source>
</evidence>
<evidence type="ECO:0000256" key="1">
    <source>
        <dbReference type="SAM" id="MobiDB-lite"/>
    </source>
</evidence>
<dbReference type="InterPro" id="IPR013862">
    <property type="entry name" value="Kei1"/>
</dbReference>
<keyword evidence="2" id="KW-0472">Membrane</keyword>
<comment type="caution">
    <text evidence="3">The sequence shown here is derived from an EMBL/GenBank/DDBJ whole genome shotgun (WGS) entry which is preliminary data.</text>
</comment>
<feature type="transmembrane region" description="Helical" evidence="2">
    <location>
        <begin position="81"/>
        <end position="101"/>
    </location>
</feature>
<feature type="transmembrane region" description="Helical" evidence="2">
    <location>
        <begin position="250"/>
        <end position="271"/>
    </location>
</feature>
<keyword evidence="4" id="KW-1185">Reference proteome</keyword>
<dbReference type="PANTHER" id="PTHR28077">
    <property type="entry name" value="INOSITOL PHOSPHORYLCERAMIDE SYNTHASE REGULATORY SUBUNIT KEI1"/>
    <property type="match status" value="1"/>
</dbReference>
<dbReference type="GO" id="GO:0070916">
    <property type="term" value="C:inositol phosphoceramide synthase complex"/>
    <property type="evidence" value="ECO:0007669"/>
    <property type="project" value="TreeGrafter"/>
</dbReference>
<organism evidence="3 4">
    <name type="scientific">Coleophoma crateriformis</name>
    <dbReference type="NCBI Taxonomy" id="565419"/>
    <lineage>
        <taxon>Eukaryota</taxon>
        <taxon>Fungi</taxon>
        <taxon>Dikarya</taxon>
        <taxon>Ascomycota</taxon>
        <taxon>Pezizomycotina</taxon>
        <taxon>Leotiomycetes</taxon>
        <taxon>Helotiales</taxon>
        <taxon>Dermateaceae</taxon>
        <taxon>Coleophoma</taxon>
    </lineage>
</organism>
<dbReference type="Pfam" id="PF08552">
    <property type="entry name" value="Kei1"/>
    <property type="match status" value="1"/>
</dbReference>
<feature type="compositionally biased region" description="Low complexity" evidence="1">
    <location>
        <begin position="15"/>
        <end position="26"/>
    </location>
</feature>
<dbReference type="Proteomes" id="UP000256328">
    <property type="component" value="Unassembled WGS sequence"/>
</dbReference>
<protein>
    <submittedName>
        <fullName evidence="3">DUF1753-domain-containing protein</fullName>
    </submittedName>
</protein>
<accession>A0A3D8S337</accession>
<dbReference type="OrthoDB" id="3338076at2759"/>
<gene>
    <name evidence="3" type="ORF">BP5796_05397</name>
</gene>
<evidence type="ECO:0000313" key="3">
    <source>
        <dbReference type="EMBL" id="RDW80699.1"/>
    </source>
</evidence>
<feature type="compositionally biased region" description="Basic residues" evidence="1">
    <location>
        <begin position="1"/>
        <end position="11"/>
    </location>
</feature>
<name>A0A3D8S337_9HELO</name>
<dbReference type="GO" id="GO:0006673">
    <property type="term" value="P:inositol phosphoceramide metabolic process"/>
    <property type="evidence" value="ECO:0007669"/>
    <property type="project" value="InterPro"/>
</dbReference>
<dbReference type="PANTHER" id="PTHR28077:SF1">
    <property type="entry name" value="INOSITOL PHOSPHORYLCERAMIDE SYNTHASE REGULATORY SUBUNIT KEI1"/>
    <property type="match status" value="1"/>
</dbReference>
<feature type="region of interest" description="Disordered" evidence="1">
    <location>
        <begin position="353"/>
        <end position="384"/>
    </location>
</feature>
<evidence type="ECO:0000256" key="2">
    <source>
        <dbReference type="SAM" id="Phobius"/>
    </source>
</evidence>
<proteinExistence type="predicted"/>